<reference evidence="1 2" key="1">
    <citation type="journal article" date="2020" name="Fungal Divers.">
        <title>Resolving the Mortierellaceae phylogeny through synthesis of multi-gene phylogenetics and phylogenomics.</title>
        <authorList>
            <person name="Vandepol N."/>
            <person name="Liber J."/>
            <person name="Desiro A."/>
            <person name="Na H."/>
            <person name="Kennedy M."/>
            <person name="Barry K."/>
            <person name="Grigoriev I.V."/>
            <person name="Miller A.N."/>
            <person name="O'Donnell K."/>
            <person name="Stajich J.E."/>
            <person name="Bonito G."/>
        </authorList>
    </citation>
    <scope>NUCLEOTIDE SEQUENCE [LARGE SCALE GENOMIC DNA]</scope>
    <source>
        <strain evidence="1 2">AD045</strain>
    </source>
</reference>
<gene>
    <name evidence="1" type="ORF">BGZ96_004033</name>
</gene>
<dbReference type="EMBL" id="JAAAIM010001932">
    <property type="protein sequence ID" value="KAG0274917.1"/>
    <property type="molecule type" value="Genomic_DNA"/>
</dbReference>
<accession>A0ABQ7JIN8</accession>
<dbReference type="SUPFAM" id="SSF50405">
    <property type="entry name" value="Actin-crosslinking proteins"/>
    <property type="match status" value="1"/>
</dbReference>
<dbReference type="CDD" id="cd00257">
    <property type="entry name" value="beta-trefoil_FSCN-like"/>
    <property type="match status" value="1"/>
</dbReference>
<dbReference type="Proteomes" id="UP001194696">
    <property type="component" value="Unassembled WGS sequence"/>
</dbReference>
<dbReference type="InterPro" id="IPR008999">
    <property type="entry name" value="Actin-crosslinking"/>
</dbReference>
<dbReference type="Gene3D" id="2.80.10.50">
    <property type="match status" value="1"/>
</dbReference>
<keyword evidence="2" id="KW-1185">Reference proteome</keyword>
<proteinExistence type="predicted"/>
<protein>
    <submittedName>
        <fullName evidence="1">Uncharacterized protein</fullName>
    </submittedName>
</protein>
<comment type="caution">
    <text evidence="1">The sequence shown here is derived from an EMBL/GenBank/DDBJ whole genome shotgun (WGS) entry which is preliminary data.</text>
</comment>
<name>A0ABQ7JIN8_9FUNG</name>
<evidence type="ECO:0000313" key="2">
    <source>
        <dbReference type="Proteomes" id="UP001194696"/>
    </source>
</evidence>
<organism evidence="1 2">
    <name type="scientific">Linnemannia gamsii</name>
    <dbReference type="NCBI Taxonomy" id="64522"/>
    <lineage>
        <taxon>Eukaryota</taxon>
        <taxon>Fungi</taxon>
        <taxon>Fungi incertae sedis</taxon>
        <taxon>Mucoromycota</taxon>
        <taxon>Mortierellomycotina</taxon>
        <taxon>Mortierellomycetes</taxon>
        <taxon>Mortierellales</taxon>
        <taxon>Mortierellaceae</taxon>
        <taxon>Linnemannia</taxon>
    </lineage>
</organism>
<evidence type="ECO:0000313" key="1">
    <source>
        <dbReference type="EMBL" id="KAG0274917.1"/>
    </source>
</evidence>
<sequence>MEPTEATNSNVLFTVPNPFTIYNPVAQRFATRHGNDEVRMSKPVVDGYCFMTLVEQVQGTNKIRFCLDNGAVVFRASSNSNLHSRFGNDKGTDTLFELIPRHDGTFYMRADNGNYVSYYTSSGPVLRASKPQPDQFCVFLIREPNNSGNSDIQKASSAYENEAEIAAAQVEI</sequence>